<evidence type="ECO:0000313" key="3">
    <source>
        <dbReference type="Proteomes" id="UP000287866"/>
    </source>
</evidence>
<protein>
    <submittedName>
        <fullName evidence="2">DinB family protein</fullName>
    </submittedName>
</protein>
<name>A0A8T6R5L5_9MICO</name>
<dbReference type="Gene3D" id="1.20.120.450">
    <property type="entry name" value="dinb family like domain"/>
    <property type="match status" value="1"/>
</dbReference>
<reference evidence="2" key="1">
    <citation type="submission" date="2020-03" db="EMBL/GenBank/DDBJ databases">
        <title>Phycicoccus flavus sp. nov., a novel endophytic actinobacterium isolated from branch of Kandelia candel.</title>
        <authorList>
            <person name="Tuo L."/>
        </authorList>
    </citation>
    <scope>NUCLEOTIDE SEQUENCE</scope>
    <source>
        <strain evidence="2">CMS6Z-2</strain>
    </source>
</reference>
<accession>A0A8T6R5L5</accession>
<dbReference type="SUPFAM" id="SSF109854">
    <property type="entry name" value="DinB/YfiT-like putative metalloenzymes"/>
    <property type="match status" value="1"/>
</dbReference>
<keyword evidence="3" id="KW-1185">Reference proteome</keyword>
<feature type="domain" description="DinB-like" evidence="1">
    <location>
        <begin position="11"/>
        <end position="159"/>
    </location>
</feature>
<proteinExistence type="predicted"/>
<dbReference type="AlphaFoldDB" id="A0A8T6R5L5"/>
<dbReference type="EMBL" id="SAYU02000040">
    <property type="protein sequence ID" value="NHA68873.1"/>
    <property type="molecule type" value="Genomic_DNA"/>
</dbReference>
<dbReference type="RefSeq" id="WP_165566652.1">
    <property type="nucleotide sequence ID" value="NZ_SAYU02000040.1"/>
</dbReference>
<dbReference type="InterPro" id="IPR034660">
    <property type="entry name" value="DinB/YfiT-like"/>
</dbReference>
<gene>
    <name evidence="2" type="ORF">EPD83_012545</name>
</gene>
<evidence type="ECO:0000313" key="2">
    <source>
        <dbReference type="EMBL" id="NHA68873.1"/>
    </source>
</evidence>
<dbReference type="NCBIfam" id="NF047843">
    <property type="entry name" value="MST_Rv0443"/>
    <property type="match status" value="1"/>
</dbReference>
<dbReference type="Proteomes" id="UP000287866">
    <property type="component" value="Unassembled WGS sequence"/>
</dbReference>
<organism evidence="2 3">
    <name type="scientific">Phycicoccus flavus</name>
    <dbReference type="NCBI Taxonomy" id="2502783"/>
    <lineage>
        <taxon>Bacteria</taxon>
        <taxon>Bacillati</taxon>
        <taxon>Actinomycetota</taxon>
        <taxon>Actinomycetes</taxon>
        <taxon>Micrococcales</taxon>
        <taxon>Intrasporangiaceae</taxon>
        <taxon>Phycicoccus</taxon>
    </lineage>
</organism>
<comment type="caution">
    <text evidence="2">The sequence shown here is derived from an EMBL/GenBank/DDBJ whole genome shotgun (WGS) entry which is preliminary data.</text>
</comment>
<sequence length="169" mass="18585">MATTSDLLLDALDRVRETVHGLLDDVPEDRLATPPADGANTVAWLVWHLTRVLDTHVADAFDRDVVWTSQGWAERFDLPFPASAHGYGMSYDDVLAVRTSAENLRGYFDATHDLVADALRDLTDADLDRVVDEEWDPPVTLGVRLVSALNDATQHVGQASYAAGILTRD</sequence>
<dbReference type="Pfam" id="PF12867">
    <property type="entry name" value="DinB_2"/>
    <property type="match status" value="1"/>
</dbReference>
<dbReference type="InterPro" id="IPR024775">
    <property type="entry name" value="DinB-like"/>
</dbReference>
<evidence type="ECO:0000259" key="1">
    <source>
        <dbReference type="Pfam" id="PF12867"/>
    </source>
</evidence>